<evidence type="ECO:0000313" key="3">
    <source>
        <dbReference type="EMBL" id="REC54145.1"/>
    </source>
</evidence>
<proteinExistence type="predicted"/>
<keyword evidence="4" id="KW-1185">Reference proteome</keyword>
<protein>
    <submittedName>
        <fullName evidence="3">AcrB/AcrD/AcrF family protein</fullName>
    </submittedName>
</protein>
<feature type="transmembrane region" description="Helical" evidence="2">
    <location>
        <begin position="854"/>
        <end position="873"/>
    </location>
</feature>
<feature type="transmembrane region" description="Helical" evidence="2">
    <location>
        <begin position="334"/>
        <end position="352"/>
    </location>
</feature>
<name>A0A3D9BKU2_9RHOB</name>
<keyword evidence="2" id="KW-0472">Membrane</keyword>
<dbReference type="InterPro" id="IPR027463">
    <property type="entry name" value="AcrB_DN_DC_subdom"/>
</dbReference>
<dbReference type="Gene3D" id="1.20.1640.10">
    <property type="entry name" value="Multidrug efflux transporter AcrB transmembrane domain"/>
    <property type="match status" value="2"/>
</dbReference>
<feature type="transmembrane region" description="Helical" evidence="2">
    <location>
        <begin position="432"/>
        <end position="452"/>
    </location>
</feature>
<dbReference type="SUPFAM" id="SSF82714">
    <property type="entry name" value="Multidrug efflux transporter AcrB TolC docking domain, DN and DC subdomains"/>
    <property type="match status" value="1"/>
</dbReference>
<accession>A0A3D9BKU2</accession>
<dbReference type="Gene3D" id="3.30.70.1440">
    <property type="entry name" value="Multidrug efflux transporter AcrB pore domain"/>
    <property type="match status" value="1"/>
</dbReference>
<dbReference type="Gene3D" id="3.30.70.1320">
    <property type="entry name" value="Multidrug efflux transporter AcrB pore domain like"/>
    <property type="match status" value="1"/>
</dbReference>
<feature type="transmembrane region" description="Helical" evidence="2">
    <location>
        <begin position="12"/>
        <end position="32"/>
    </location>
</feature>
<dbReference type="Gene3D" id="3.30.2090.10">
    <property type="entry name" value="Multidrug efflux transporter AcrB TolC docking domain, DN and DC subdomains"/>
    <property type="match status" value="2"/>
</dbReference>
<feature type="transmembrane region" description="Helical" evidence="2">
    <location>
        <begin position="458"/>
        <end position="480"/>
    </location>
</feature>
<feature type="transmembrane region" description="Helical" evidence="2">
    <location>
        <begin position="359"/>
        <end position="379"/>
    </location>
</feature>
<dbReference type="SUPFAM" id="SSF82866">
    <property type="entry name" value="Multidrug efflux transporter AcrB transmembrane domain"/>
    <property type="match status" value="2"/>
</dbReference>
<dbReference type="Pfam" id="PF00873">
    <property type="entry name" value="ACR_tran"/>
    <property type="match status" value="1"/>
</dbReference>
<feature type="transmembrane region" description="Helical" evidence="2">
    <location>
        <begin position="880"/>
        <end position="899"/>
    </location>
</feature>
<dbReference type="Proteomes" id="UP000257131">
    <property type="component" value="Unassembled WGS sequence"/>
</dbReference>
<dbReference type="RefSeq" id="WP_115981880.1">
    <property type="nucleotide sequence ID" value="NZ_QOHR01000037.1"/>
</dbReference>
<feature type="transmembrane region" description="Helical" evidence="2">
    <location>
        <begin position="945"/>
        <end position="968"/>
    </location>
</feature>
<feature type="transmembrane region" description="Helical" evidence="2">
    <location>
        <begin position="974"/>
        <end position="1002"/>
    </location>
</feature>
<dbReference type="OrthoDB" id="9798415at2"/>
<gene>
    <name evidence="3" type="ORF">DRV84_14225</name>
</gene>
<feature type="region of interest" description="Disordered" evidence="1">
    <location>
        <begin position="1013"/>
        <end position="1041"/>
    </location>
</feature>
<dbReference type="InterPro" id="IPR001036">
    <property type="entry name" value="Acrflvin-R"/>
</dbReference>
<evidence type="ECO:0000313" key="4">
    <source>
        <dbReference type="Proteomes" id="UP000257131"/>
    </source>
</evidence>
<evidence type="ECO:0000256" key="1">
    <source>
        <dbReference type="SAM" id="MobiDB-lite"/>
    </source>
</evidence>
<dbReference type="PRINTS" id="PR00702">
    <property type="entry name" value="ACRIFLAVINRP"/>
</dbReference>
<sequence length="1041" mass="111291">MSIARTAIERPIYTWILILFCLLGGAFGYVSVGKLEDPTFTLKTALVITPYPGATADEVASEVSEVLEGEIQRMGAVDYITSRNTPGLSVIEVEIKPTYDGADLPQVWDELRTRVADAAPRLAEGALPSRINDDFGDIFGVYYAVTAPGFSDAELHEIAQFLRREVLSVPGVANADLLGLPEEAIFVEPDSRSLASIGVPPGAILGAIGRVSAINPTGEVTDAGRGLRIEAPQPDSDTFDITGLTIGAEGQTFNLADIATITRGRVDQPDQIIRHNGVEAFTLGIAGLQSENIVDVGARIEARLADLANVLPVGVSVEPIYEQHRVVDDANGEFLVSLAVSVGVVIAVLALFMGWRAAVVVGLTLLLTVTFTFFFMMLFDIKVERISLGALIIAMGMLVDNAIVVADGMKLEMRKGRRAADAATEVARKTQVPLLGATIIGAMAFAGIGLSPDASGEFLFSLFAVITISLLLSWVLAVTVTPLLGHYFFKVGGLAEGEDPYNSPIFRGYAAVVRGALRVRWLVIVALVGGTVACIGAMSMVTQQFFPPANTPLFYFNYKAAQGTQIGETVADLMVIEDWLAARDDVVATTTTAGQALTRFILTYTPAKPDPSYGQILIRAESFDAIPALRDDLAAFAAEALPWAETRVEQIIYGPPVTADVEVRLSGPDPDVLRELGDQALAVLNASDLLHTQRIDWREREFTTRPVYAADRAQRIGVTRADVATALALATDGVPAGSIREGDRDIPILVRTPRGEITEDGRIRDQIVFAPVTGGYVPLDQVIDGFEVIARDTVIARRDRLSTLSVQAFTIPGVMPPTAFVQVRGAIEAMSLPPGYRMEWGGEHESAGEAQASLGKQMPIAFGTMLLITVLLFGKLRQTAVIWTVVPMAVNGVALGLLFTGLPFSFTALLGLLSLSGMLIKNAIVLVEEIDLQKSEGGLSQSQAIVTACVSRLSPVVLAAATTILGMAPLLFDVFFASMAVTIMAGLGFATVLTLIGVPVFYHTYLRAERRAEKTQPGISHPTDARPETLILTPPPRLAAE</sequence>
<dbReference type="PANTHER" id="PTHR32063">
    <property type="match status" value="1"/>
</dbReference>
<dbReference type="PANTHER" id="PTHR32063:SF18">
    <property type="entry name" value="CATION EFFLUX SYSTEM PROTEIN"/>
    <property type="match status" value="1"/>
</dbReference>
<dbReference type="Gene3D" id="3.30.70.1430">
    <property type="entry name" value="Multidrug efflux transporter AcrB pore domain"/>
    <property type="match status" value="2"/>
</dbReference>
<keyword evidence="2" id="KW-0812">Transmembrane</keyword>
<comment type="caution">
    <text evidence="3">The sequence shown here is derived from an EMBL/GenBank/DDBJ whole genome shotgun (WGS) entry which is preliminary data.</text>
</comment>
<feature type="transmembrane region" description="Helical" evidence="2">
    <location>
        <begin position="521"/>
        <end position="541"/>
    </location>
</feature>
<feature type="transmembrane region" description="Helical" evidence="2">
    <location>
        <begin position="905"/>
        <end position="924"/>
    </location>
</feature>
<reference evidence="3 4" key="1">
    <citation type="journal article" date="2017" name="Int. J. Syst. Evol. Microbiol.">
        <title>Rhodosalinus sediminis gen. nov., sp. nov., isolated from marine saltern.</title>
        <authorList>
            <person name="Guo L.Y."/>
            <person name="Ling S.K."/>
            <person name="Li C.M."/>
            <person name="Chen G.J."/>
            <person name="Du Z.J."/>
        </authorList>
    </citation>
    <scope>NUCLEOTIDE SEQUENCE [LARGE SCALE GENOMIC DNA]</scope>
    <source>
        <strain evidence="3 4">WDN1C137</strain>
    </source>
</reference>
<dbReference type="AlphaFoldDB" id="A0A3D9BKU2"/>
<organism evidence="3 4">
    <name type="scientific">Rhodosalinus sediminis</name>
    <dbReference type="NCBI Taxonomy" id="1940533"/>
    <lineage>
        <taxon>Bacteria</taxon>
        <taxon>Pseudomonadati</taxon>
        <taxon>Pseudomonadota</taxon>
        <taxon>Alphaproteobacteria</taxon>
        <taxon>Rhodobacterales</taxon>
        <taxon>Paracoccaceae</taxon>
        <taxon>Rhodosalinus</taxon>
    </lineage>
</organism>
<dbReference type="EMBL" id="QOHR01000037">
    <property type="protein sequence ID" value="REC54145.1"/>
    <property type="molecule type" value="Genomic_DNA"/>
</dbReference>
<dbReference type="GO" id="GO:0042910">
    <property type="term" value="F:xenobiotic transmembrane transporter activity"/>
    <property type="evidence" value="ECO:0007669"/>
    <property type="project" value="TreeGrafter"/>
</dbReference>
<dbReference type="GO" id="GO:0005886">
    <property type="term" value="C:plasma membrane"/>
    <property type="evidence" value="ECO:0007669"/>
    <property type="project" value="TreeGrafter"/>
</dbReference>
<dbReference type="SUPFAM" id="SSF82693">
    <property type="entry name" value="Multidrug efflux transporter AcrB pore domain, PN1, PN2, PC1 and PC2 subdomains"/>
    <property type="match status" value="2"/>
</dbReference>
<feature type="transmembrane region" description="Helical" evidence="2">
    <location>
        <begin position="385"/>
        <end position="411"/>
    </location>
</feature>
<evidence type="ECO:0000256" key="2">
    <source>
        <dbReference type="SAM" id="Phobius"/>
    </source>
</evidence>
<keyword evidence="2" id="KW-1133">Transmembrane helix</keyword>